<dbReference type="Pfam" id="PF00332">
    <property type="entry name" value="Glyco_hydro_17"/>
    <property type="match status" value="1"/>
</dbReference>
<evidence type="ECO:0000256" key="3">
    <source>
        <dbReference type="ARBA" id="ARBA00023295"/>
    </source>
</evidence>
<name>A0A7J7MKL8_9MAGN</name>
<evidence type="ECO:0000313" key="6">
    <source>
        <dbReference type="EMBL" id="KAF6155449.1"/>
    </source>
</evidence>
<evidence type="ECO:0000256" key="5">
    <source>
        <dbReference type="RuleBase" id="RU004336"/>
    </source>
</evidence>
<dbReference type="AlphaFoldDB" id="A0A7J7MKL8"/>
<dbReference type="GO" id="GO:0004553">
    <property type="term" value="F:hydrolase activity, hydrolyzing O-glycosyl compounds"/>
    <property type="evidence" value="ECO:0007669"/>
    <property type="project" value="InterPro"/>
</dbReference>
<keyword evidence="3 5" id="KW-0326">Glycosidase</keyword>
<dbReference type="InterPro" id="IPR000490">
    <property type="entry name" value="Glyco_hydro_17"/>
</dbReference>
<evidence type="ECO:0000256" key="4">
    <source>
        <dbReference type="RuleBase" id="RU004335"/>
    </source>
</evidence>
<dbReference type="InterPro" id="IPR044965">
    <property type="entry name" value="Glyco_hydro_17_plant"/>
</dbReference>
<proteinExistence type="inferred from homology"/>
<dbReference type="GO" id="GO:0005975">
    <property type="term" value="P:carbohydrate metabolic process"/>
    <property type="evidence" value="ECO:0007669"/>
    <property type="project" value="InterPro"/>
</dbReference>
<gene>
    <name evidence="6" type="ORF">GIB67_019975</name>
</gene>
<dbReference type="EMBL" id="JACGCM010001428">
    <property type="protein sequence ID" value="KAF6155449.1"/>
    <property type="molecule type" value="Genomic_DNA"/>
</dbReference>
<dbReference type="PROSITE" id="PS00587">
    <property type="entry name" value="GLYCOSYL_HYDROL_F17"/>
    <property type="match status" value="1"/>
</dbReference>
<evidence type="ECO:0000256" key="2">
    <source>
        <dbReference type="ARBA" id="ARBA00022801"/>
    </source>
</evidence>
<evidence type="ECO:0000313" key="7">
    <source>
        <dbReference type="Proteomes" id="UP000541444"/>
    </source>
</evidence>
<organism evidence="6 7">
    <name type="scientific">Kingdonia uniflora</name>
    <dbReference type="NCBI Taxonomy" id="39325"/>
    <lineage>
        <taxon>Eukaryota</taxon>
        <taxon>Viridiplantae</taxon>
        <taxon>Streptophyta</taxon>
        <taxon>Embryophyta</taxon>
        <taxon>Tracheophyta</taxon>
        <taxon>Spermatophyta</taxon>
        <taxon>Magnoliopsida</taxon>
        <taxon>Ranunculales</taxon>
        <taxon>Circaeasteraceae</taxon>
        <taxon>Kingdonia</taxon>
    </lineage>
</organism>
<comment type="similarity">
    <text evidence="1 4">Belongs to the glycosyl hydrolase 17 family.</text>
</comment>
<dbReference type="Proteomes" id="UP000541444">
    <property type="component" value="Unassembled WGS sequence"/>
</dbReference>
<reference evidence="6 7" key="1">
    <citation type="journal article" date="2020" name="IScience">
        <title>Genome Sequencing of the Endangered Kingdonia uniflora (Circaeasteraceae, Ranunculales) Reveals Potential Mechanisms of Evolutionary Specialization.</title>
        <authorList>
            <person name="Sun Y."/>
            <person name="Deng T."/>
            <person name="Zhang A."/>
            <person name="Moore M.J."/>
            <person name="Landis J.B."/>
            <person name="Lin N."/>
            <person name="Zhang H."/>
            <person name="Zhang X."/>
            <person name="Huang J."/>
            <person name="Zhang X."/>
            <person name="Sun H."/>
            <person name="Wang H."/>
        </authorList>
    </citation>
    <scope>NUCLEOTIDE SEQUENCE [LARGE SCALE GENOMIC DNA]</scope>
    <source>
        <strain evidence="6">TB1705</strain>
        <tissue evidence="6">Leaf</tissue>
    </source>
</reference>
<dbReference type="InterPro" id="IPR017853">
    <property type="entry name" value="GH"/>
</dbReference>
<dbReference type="Gene3D" id="3.20.20.80">
    <property type="entry name" value="Glycosidases"/>
    <property type="match status" value="1"/>
</dbReference>
<keyword evidence="7" id="KW-1185">Reference proteome</keyword>
<dbReference type="PANTHER" id="PTHR32227">
    <property type="entry name" value="GLUCAN ENDO-1,3-BETA-GLUCOSIDASE BG1-RELATED-RELATED"/>
    <property type="match status" value="1"/>
</dbReference>
<dbReference type="SUPFAM" id="SSF51445">
    <property type="entry name" value="(Trans)glycosidases"/>
    <property type="match status" value="1"/>
</dbReference>
<protein>
    <recommendedName>
        <fullName evidence="8">Glucan endo-1,3-beta-D-glucosidase</fullName>
    </recommendedName>
</protein>
<evidence type="ECO:0000256" key="1">
    <source>
        <dbReference type="ARBA" id="ARBA00008773"/>
    </source>
</evidence>
<keyword evidence="2 5" id="KW-0378">Hydrolase</keyword>
<evidence type="ECO:0008006" key="8">
    <source>
        <dbReference type="Google" id="ProtNLM"/>
    </source>
</evidence>
<accession>A0A7J7MKL8</accession>
<dbReference type="OrthoDB" id="1737623at2759"/>
<sequence length="277" mass="31001">MTQQQYDMLPVKIINPNDDWFLQIGPIDVLIRRFEESEVWDYDDSFRSNDEPTSPIEEEFVIKAETCDVEEIGVQHKTNGPTTTTTHQLQGETTPAVCVVHMLHEQQPAPAVSTLKRPSRVEQNSASSAVTTNQHATQQWILEAPMNHKMQIGLVQQFRLRMLQSEIKYIAVFDATIDAFVSAMEREGFEGILVVVTETGWPTGGGGDASPGNALAYNGNIIRRAMNNVGTPKRPGVGVEAFLFGLFDENDKAGEEFERHFGIFTHDGLKAYDLNFK</sequence>
<comment type="caution">
    <text evidence="6">The sequence shown here is derived from an EMBL/GenBank/DDBJ whole genome shotgun (WGS) entry which is preliminary data.</text>
</comment>